<keyword evidence="10 12" id="KW-0275">Fatty acid biosynthesis</keyword>
<evidence type="ECO:0000256" key="1">
    <source>
        <dbReference type="ARBA" id="ARBA00004229"/>
    </source>
</evidence>
<dbReference type="STRING" id="337451.A0A3S3M5K8"/>
<dbReference type="InterPro" id="IPR021113">
    <property type="entry name" value="Acyl-ACP-thioesterase_N"/>
</dbReference>
<reference evidence="16 17" key="1">
    <citation type="journal article" date="2019" name="Nat. Plants">
        <title>Stout camphor tree genome fills gaps in understanding of flowering plant genome evolution.</title>
        <authorList>
            <person name="Chaw S.M."/>
            <person name="Liu Y.C."/>
            <person name="Wu Y.W."/>
            <person name="Wang H.Y."/>
            <person name="Lin C.I."/>
            <person name="Wu C.S."/>
            <person name="Ke H.M."/>
            <person name="Chang L.Y."/>
            <person name="Hsu C.Y."/>
            <person name="Yang H.T."/>
            <person name="Sudianto E."/>
            <person name="Hsu M.H."/>
            <person name="Wu K.P."/>
            <person name="Wang L.N."/>
            <person name="Leebens-Mack J.H."/>
            <person name="Tsai I.J."/>
        </authorList>
    </citation>
    <scope>NUCLEOTIDE SEQUENCE [LARGE SCALE GENOMIC DNA]</scope>
    <source>
        <strain evidence="17">cv. Chaw 1501</strain>
        <tissue evidence="16">Young leaves</tissue>
    </source>
</reference>
<evidence type="ECO:0000256" key="5">
    <source>
        <dbReference type="ARBA" id="ARBA00022640"/>
    </source>
</evidence>
<evidence type="ECO:0000256" key="9">
    <source>
        <dbReference type="ARBA" id="ARBA00023098"/>
    </source>
</evidence>
<comment type="caution">
    <text evidence="16">The sequence shown here is derived from an EMBL/GenBank/DDBJ whole genome shotgun (WGS) entry which is preliminary data.</text>
</comment>
<keyword evidence="4 12" id="KW-0150">Chloroplast</keyword>
<evidence type="ECO:0000256" key="8">
    <source>
        <dbReference type="ARBA" id="ARBA00022946"/>
    </source>
</evidence>
<evidence type="ECO:0000256" key="12">
    <source>
        <dbReference type="RuleBase" id="RU363096"/>
    </source>
</evidence>
<feature type="domain" description="Acyl-ACP thioesterase-like C-terminal" evidence="15">
    <location>
        <begin position="649"/>
        <end position="744"/>
    </location>
</feature>
<organism evidence="16 17">
    <name type="scientific">Cinnamomum micranthum f. kanehirae</name>
    <dbReference type="NCBI Taxonomy" id="337451"/>
    <lineage>
        <taxon>Eukaryota</taxon>
        <taxon>Viridiplantae</taxon>
        <taxon>Streptophyta</taxon>
        <taxon>Embryophyta</taxon>
        <taxon>Tracheophyta</taxon>
        <taxon>Spermatophyta</taxon>
        <taxon>Magnoliopsida</taxon>
        <taxon>Magnoliidae</taxon>
        <taxon>Laurales</taxon>
        <taxon>Lauraceae</taxon>
        <taxon>Cinnamomum</taxon>
    </lineage>
</organism>
<evidence type="ECO:0000313" key="17">
    <source>
        <dbReference type="Proteomes" id="UP000283530"/>
    </source>
</evidence>
<keyword evidence="8" id="KW-0809">Transit peptide</keyword>
<protein>
    <recommendedName>
        <fullName evidence="12">Acyl-[acyl-carrier-protein] hydrolase</fullName>
        <ecNumber evidence="12">3.1.2.-</ecNumber>
    </recommendedName>
</protein>
<feature type="domain" description="Acyl-ACP-thioesterase N-terminal" evidence="14">
    <location>
        <begin position="58"/>
        <end position="89"/>
    </location>
</feature>
<dbReference type="InterPro" id="IPR049427">
    <property type="entry name" value="Acyl-ACP_TE_C"/>
</dbReference>
<dbReference type="SUPFAM" id="SSF54637">
    <property type="entry name" value="Thioesterase/thiol ester dehydrase-isomerase"/>
    <property type="match status" value="4"/>
</dbReference>
<dbReference type="AlphaFoldDB" id="A0A3S3M5K8"/>
<evidence type="ECO:0000259" key="15">
    <source>
        <dbReference type="Pfam" id="PF20791"/>
    </source>
</evidence>
<feature type="domain" description="Acyl-ACP thioesterase N-terminal hotdog" evidence="13">
    <location>
        <begin position="112"/>
        <end position="247"/>
    </location>
</feature>
<dbReference type="Pfam" id="PF20791">
    <property type="entry name" value="Acyl-ACP_TE_C"/>
    <property type="match status" value="2"/>
</dbReference>
<dbReference type="Pfam" id="PF12590">
    <property type="entry name" value="Acyl-thio_N"/>
    <property type="match status" value="1"/>
</dbReference>
<accession>A0A3S3M5K8</accession>
<evidence type="ECO:0000313" key="16">
    <source>
        <dbReference type="EMBL" id="RWR77475.1"/>
    </source>
</evidence>
<keyword evidence="7 12" id="KW-0276">Fatty acid metabolism</keyword>
<dbReference type="Pfam" id="PF01643">
    <property type="entry name" value="Acyl-ACP_TE"/>
    <property type="match status" value="2"/>
</dbReference>
<gene>
    <name evidence="16" type="ORF">CKAN_00596200</name>
</gene>
<dbReference type="EMBL" id="QPKB01000002">
    <property type="protein sequence ID" value="RWR77475.1"/>
    <property type="molecule type" value="Genomic_DNA"/>
</dbReference>
<dbReference type="EC" id="3.1.2.-" evidence="12"/>
<comment type="function">
    <text evidence="12">Plays an essential role in chain termination during de novo fatty acid synthesis.</text>
</comment>
<comment type="similarity">
    <text evidence="2 12">Belongs to the acyl-ACP thioesterase family.</text>
</comment>
<dbReference type="InterPro" id="IPR002864">
    <property type="entry name" value="Acyl-ACP_thioesterase_NHD"/>
</dbReference>
<dbReference type="CDD" id="cd00586">
    <property type="entry name" value="4HBT"/>
    <property type="match status" value="2"/>
</dbReference>
<evidence type="ECO:0000256" key="7">
    <source>
        <dbReference type="ARBA" id="ARBA00022832"/>
    </source>
</evidence>
<evidence type="ECO:0000256" key="10">
    <source>
        <dbReference type="ARBA" id="ARBA00023160"/>
    </source>
</evidence>
<name>A0A3S3M5K8_9MAGN</name>
<dbReference type="OrthoDB" id="618395at2759"/>
<dbReference type="GO" id="GO:0000036">
    <property type="term" value="F:acyl carrier activity"/>
    <property type="evidence" value="ECO:0007669"/>
    <property type="project" value="TreeGrafter"/>
</dbReference>
<comment type="catalytic activity">
    <reaction evidence="11">
        <text>dodecanoyl-[ACP] + H2O = dodecanoate + holo-[ACP] + H(+)</text>
        <dbReference type="Rhea" id="RHEA:30119"/>
        <dbReference type="Rhea" id="RHEA-COMP:9644"/>
        <dbReference type="Rhea" id="RHEA-COMP:9685"/>
        <dbReference type="ChEBI" id="CHEBI:15377"/>
        <dbReference type="ChEBI" id="CHEBI:15378"/>
        <dbReference type="ChEBI" id="CHEBI:18262"/>
        <dbReference type="ChEBI" id="CHEBI:64479"/>
        <dbReference type="ChEBI" id="CHEBI:65264"/>
        <dbReference type="EC" id="3.1.2.21"/>
    </reaction>
</comment>
<comment type="subcellular location">
    <subcellularLocation>
        <location evidence="1 12">Plastid</location>
        <location evidence="1 12">Chloroplast</location>
    </subcellularLocation>
</comment>
<dbReference type="Gene3D" id="3.10.129.10">
    <property type="entry name" value="Hotdog Thioesterase"/>
    <property type="match status" value="2"/>
</dbReference>
<feature type="domain" description="Acyl-ACP thioesterase-like C-terminal" evidence="15">
    <location>
        <begin position="274"/>
        <end position="371"/>
    </location>
</feature>
<keyword evidence="17" id="KW-1185">Reference proteome</keyword>
<evidence type="ECO:0000256" key="4">
    <source>
        <dbReference type="ARBA" id="ARBA00022528"/>
    </source>
</evidence>
<evidence type="ECO:0000259" key="13">
    <source>
        <dbReference type="Pfam" id="PF01643"/>
    </source>
</evidence>
<dbReference type="FunFam" id="3.10.129.10:FF:000186">
    <property type="entry name" value="Acyl-[acyl-carrier-protein] hydrolase"/>
    <property type="match status" value="1"/>
</dbReference>
<keyword evidence="9 12" id="KW-0443">Lipid metabolism</keyword>
<evidence type="ECO:0000256" key="2">
    <source>
        <dbReference type="ARBA" id="ARBA00006500"/>
    </source>
</evidence>
<dbReference type="Proteomes" id="UP000283530">
    <property type="component" value="Unassembled WGS sequence"/>
</dbReference>
<dbReference type="PANTHER" id="PTHR31727">
    <property type="entry name" value="OLEOYL-ACYL CARRIER PROTEIN THIOESTERASE 1, CHLOROPLASTIC"/>
    <property type="match status" value="1"/>
</dbReference>
<keyword evidence="5 12" id="KW-0934">Plastid</keyword>
<dbReference type="FunFam" id="3.10.129.10:FF:000014">
    <property type="entry name" value="Acyl-[acyl-carrier-protein] hydrolase"/>
    <property type="match status" value="1"/>
</dbReference>
<dbReference type="InterPro" id="IPR029069">
    <property type="entry name" value="HotDog_dom_sf"/>
</dbReference>
<dbReference type="PANTHER" id="PTHR31727:SF2">
    <property type="entry name" value="PALMITOYL-ACYL CARRIER PROTEIN THIOESTERASE, CHLOROPLASTIC"/>
    <property type="match status" value="1"/>
</dbReference>
<feature type="domain" description="Acyl-ACP thioesterase N-terminal hotdog" evidence="13">
    <location>
        <begin position="517"/>
        <end position="621"/>
    </location>
</feature>
<dbReference type="GO" id="GO:0009507">
    <property type="term" value="C:chloroplast"/>
    <property type="evidence" value="ECO:0007669"/>
    <property type="project" value="UniProtKB-SubCell"/>
</dbReference>
<dbReference type="GO" id="GO:0016297">
    <property type="term" value="F:fatty acyl-[ACP] hydrolase activity"/>
    <property type="evidence" value="ECO:0007669"/>
    <property type="project" value="UniProtKB-EC"/>
</dbReference>
<sequence length="750" mass="84162">MATTSLASAFCSMKAVMLARDGRGMKPRSSDLQLRAGNAQTSLKMINGIKFSYTESLKRLPDWSMLFAVITTIFSAAEKQWTNLEWKPKPNPEWKSKPNPPQLLDDHFGLHGLVFRRTFAIRSYEVGPDRSTSVVAVMNHLQEATLNHAKSVGILGDGFGTTLEMSKRDLIWVVRRTHVAVERYPAWGDTVEVECWIGASGNNGMRRDFLVRDCKTGEILTRCTSLSVMMNTRTRRLSKIPEEVRGEIRLAFIDNVAVKDEEIKKPQKLNDSTADYIQGGLTPRWNDLDVNQHVNNIKYVGWILETVPDSIFESHHISSITIEYRRECTRDSVLQSLTTVSGGSSEAGLVCEHLLQLEGGSEVLRAKTEWRPKLTDSFRGISVIPAEPTSAYFSMKAVMLAPDGRGIKPRSSGLQVRAGNERNSCKMINGTKVKDTEGLKGCSTLQGQSMLDDHFGLHGLVFRRTFAIRCYEVGPDRSTSIVAVMNHLQVERLIACINLFFALAHVVSQCVRGSIMWSQEAARNHAESLGLLGDGFGETLEMSKRDLIWVVRRTHVAVERGDTVEVEAWVGASGNTGMRRDFLVRDCKTGHILTRCTSVSVMMNMRTRRLSKIPQEVRAEIDPLFIEKVAVKEGEIKKLQKLNDSTADYIQGGWAPRWNDLDVNQHVNNIIYVGWIFKSVPDSISENHHLSSITLEYRRECTRGTKLQSLTTVCGGSSEAGIICEHLLQLEDGSEVLRARTEWRPKRPDR</sequence>
<proteinExistence type="inferred from homology"/>
<keyword evidence="6 12" id="KW-0378">Hydrolase</keyword>
<keyword evidence="3 12" id="KW-0444">Lipid biosynthesis</keyword>
<dbReference type="InterPro" id="IPR045023">
    <property type="entry name" value="FATA/B"/>
</dbReference>
<evidence type="ECO:0000256" key="3">
    <source>
        <dbReference type="ARBA" id="ARBA00022516"/>
    </source>
</evidence>
<evidence type="ECO:0000259" key="14">
    <source>
        <dbReference type="Pfam" id="PF12590"/>
    </source>
</evidence>
<evidence type="ECO:0000256" key="6">
    <source>
        <dbReference type="ARBA" id="ARBA00022801"/>
    </source>
</evidence>
<evidence type="ECO:0000256" key="11">
    <source>
        <dbReference type="ARBA" id="ARBA00052893"/>
    </source>
</evidence>